<dbReference type="WBParaSite" id="RSKR_0000882500.1">
    <property type="protein sequence ID" value="RSKR_0000882500.1"/>
    <property type="gene ID" value="RSKR_0000882500"/>
</dbReference>
<proteinExistence type="predicted"/>
<organism evidence="1 2">
    <name type="scientific">Rhabditophanes sp. KR3021</name>
    <dbReference type="NCBI Taxonomy" id="114890"/>
    <lineage>
        <taxon>Eukaryota</taxon>
        <taxon>Metazoa</taxon>
        <taxon>Ecdysozoa</taxon>
        <taxon>Nematoda</taxon>
        <taxon>Chromadorea</taxon>
        <taxon>Rhabditida</taxon>
        <taxon>Tylenchina</taxon>
        <taxon>Panagrolaimomorpha</taxon>
        <taxon>Strongyloidoidea</taxon>
        <taxon>Alloionematidae</taxon>
        <taxon>Rhabditophanes</taxon>
    </lineage>
</organism>
<accession>A0AC35U8J1</accession>
<evidence type="ECO:0000313" key="2">
    <source>
        <dbReference type="WBParaSite" id="RSKR_0000882500.1"/>
    </source>
</evidence>
<reference evidence="2" key="1">
    <citation type="submission" date="2016-11" db="UniProtKB">
        <authorList>
            <consortium name="WormBaseParasite"/>
        </authorList>
    </citation>
    <scope>IDENTIFICATION</scope>
    <source>
        <strain evidence="2">KR3021</strain>
    </source>
</reference>
<protein>
    <submittedName>
        <fullName evidence="2">Uncharacterized protein</fullName>
    </submittedName>
</protein>
<dbReference type="Proteomes" id="UP000095286">
    <property type="component" value="Unplaced"/>
</dbReference>
<evidence type="ECO:0000313" key="1">
    <source>
        <dbReference type="Proteomes" id="UP000095286"/>
    </source>
</evidence>
<sequence>MCDKLQFGRGESKIELGENNDYPKQLYLCEKLGDNDPPVTSRVIGKVGDAIVIYASVDILKMYAISLTRVADGTFYTAPDGYTQICIIMFQISEEKDNEKPRKELEERETTILNSQKEFEQSGFINERTYLNKMSEYLMSGEIQVYLSQLVQDEDNENVIEQEPLNEVQNEINNQETLSQNITDDTSVEFSRYGRVLRPRPNGSN</sequence>
<name>A0AC35U8J1_9BILA</name>